<dbReference type="EMBL" id="AY458649">
    <property type="protein sequence ID" value="AAR38417.1"/>
    <property type="molecule type" value="Genomic_DNA"/>
</dbReference>
<accession>Q6SF05</accession>
<gene>
    <name evidence="1" type="ORF">MBMO_EBAC080-L028H02.81</name>
</gene>
<name>Q6SF05_9BACT</name>
<sequence>MCIILKTMEIVDIDKCLFPKIFRLLAFTSENRVKMWLYRTPENVQL</sequence>
<organism evidence="1">
    <name type="scientific">uncultured marine bacterium 582</name>
    <dbReference type="NCBI Taxonomy" id="257402"/>
    <lineage>
        <taxon>Bacteria</taxon>
        <taxon>environmental samples</taxon>
    </lineage>
</organism>
<evidence type="ECO:0000313" key="1">
    <source>
        <dbReference type="EMBL" id="AAR38417.1"/>
    </source>
</evidence>
<reference evidence="1" key="1">
    <citation type="submission" date="2003-11" db="EMBL/GenBank/DDBJ databases">
        <authorList>
            <person name="Heidelberg J.F."/>
            <person name="Eisen J.A."/>
            <person name="Nelson W.C."/>
            <person name="DeLong E.F."/>
        </authorList>
    </citation>
    <scope>NUCLEOTIDE SEQUENCE</scope>
</reference>
<proteinExistence type="predicted"/>
<protein>
    <submittedName>
        <fullName evidence="1">Uncharacterized protein</fullName>
    </submittedName>
</protein>
<reference evidence="1" key="2">
    <citation type="submission" date="2003-12" db="EMBL/GenBank/DDBJ databases">
        <title>Monterey Bay Coastal Ocean Microbial Observatory environmental clone sequencing.</title>
        <authorList>
            <person name="DeLong E.F."/>
        </authorList>
    </citation>
    <scope>NUCLEOTIDE SEQUENCE</scope>
</reference>
<dbReference type="AlphaFoldDB" id="Q6SF05"/>